<comment type="caution">
    <text evidence="1">The sequence shown here is derived from an EMBL/GenBank/DDBJ whole genome shotgun (WGS) entry which is preliminary data.</text>
</comment>
<sequence length="49" mass="5094">MIPTFGLDGWEHWLTDVDQAGGAVIALVDALPGDKDLLPGARGGFVSTI</sequence>
<gene>
    <name evidence="1" type="ORF">LWC34_40180</name>
</gene>
<reference evidence="1 2" key="1">
    <citation type="submission" date="2021-12" db="EMBL/GenBank/DDBJ databases">
        <title>Genome sequence of Kibdelosporangium philippinense ATCC 49844.</title>
        <authorList>
            <person name="Fedorov E.A."/>
            <person name="Omeragic M."/>
            <person name="Shalygina K.F."/>
            <person name="Maclea K.S."/>
        </authorList>
    </citation>
    <scope>NUCLEOTIDE SEQUENCE [LARGE SCALE GENOMIC DNA]</scope>
    <source>
        <strain evidence="1 2">ATCC 49844</strain>
    </source>
</reference>
<accession>A0ABS8ZML6</accession>
<dbReference type="Proteomes" id="UP001521150">
    <property type="component" value="Unassembled WGS sequence"/>
</dbReference>
<evidence type="ECO:0000313" key="1">
    <source>
        <dbReference type="EMBL" id="MCE7008989.1"/>
    </source>
</evidence>
<proteinExistence type="predicted"/>
<dbReference type="RefSeq" id="WP_233730435.1">
    <property type="nucleotide sequence ID" value="NZ_JAJVCN010000003.1"/>
</dbReference>
<dbReference type="EMBL" id="JAJVCN010000003">
    <property type="protein sequence ID" value="MCE7008989.1"/>
    <property type="molecule type" value="Genomic_DNA"/>
</dbReference>
<keyword evidence="2" id="KW-1185">Reference proteome</keyword>
<evidence type="ECO:0000313" key="2">
    <source>
        <dbReference type="Proteomes" id="UP001521150"/>
    </source>
</evidence>
<protein>
    <submittedName>
        <fullName evidence="1">Uncharacterized protein</fullName>
    </submittedName>
</protein>
<name>A0ABS8ZML6_9PSEU</name>
<organism evidence="1 2">
    <name type="scientific">Kibdelosporangium philippinense</name>
    <dbReference type="NCBI Taxonomy" id="211113"/>
    <lineage>
        <taxon>Bacteria</taxon>
        <taxon>Bacillati</taxon>
        <taxon>Actinomycetota</taxon>
        <taxon>Actinomycetes</taxon>
        <taxon>Pseudonocardiales</taxon>
        <taxon>Pseudonocardiaceae</taxon>
        <taxon>Kibdelosporangium</taxon>
    </lineage>
</organism>